<accession>A0A0M1P4G2</accession>
<evidence type="ECO:0000313" key="1">
    <source>
        <dbReference type="EMBL" id="KOR89361.1"/>
    </source>
</evidence>
<reference evidence="2" key="1">
    <citation type="submission" date="2015-08" db="EMBL/GenBank/DDBJ databases">
        <title>Genome sequencing project for genomic taxonomy and phylogenomics of Bacillus-like bacteria.</title>
        <authorList>
            <person name="Liu B."/>
            <person name="Wang J."/>
            <person name="Zhu Y."/>
            <person name="Liu G."/>
            <person name="Chen Q."/>
            <person name="Chen Z."/>
            <person name="Lan J."/>
            <person name="Che J."/>
            <person name="Ge C."/>
            <person name="Shi H."/>
            <person name="Pan Z."/>
            <person name="Liu X."/>
        </authorList>
    </citation>
    <scope>NUCLEOTIDE SEQUENCE [LARGE SCALE GENOMIC DNA]</scope>
    <source>
        <strain evidence="2">FJAT-22460</strain>
    </source>
</reference>
<gene>
    <name evidence="1" type="ORF">AM231_09530</name>
</gene>
<dbReference type="PATRIC" id="fig|1705565.3.peg.3881"/>
<evidence type="ECO:0000313" key="2">
    <source>
        <dbReference type="Proteomes" id="UP000036932"/>
    </source>
</evidence>
<proteinExistence type="predicted"/>
<dbReference type="Proteomes" id="UP000036932">
    <property type="component" value="Unassembled WGS sequence"/>
</dbReference>
<organism evidence="1 2">
    <name type="scientific">Paenibacillus solani</name>
    <dbReference type="NCBI Taxonomy" id="1705565"/>
    <lineage>
        <taxon>Bacteria</taxon>
        <taxon>Bacillati</taxon>
        <taxon>Bacillota</taxon>
        <taxon>Bacilli</taxon>
        <taxon>Bacillales</taxon>
        <taxon>Paenibacillaceae</taxon>
        <taxon>Paenibacillus</taxon>
    </lineage>
</organism>
<keyword evidence="2" id="KW-1185">Reference proteome</keyword>
<protein>
    <submittedName>
        <fullName evidence="1">Uncharacterized protein</fullName>
    </submittedName>
</protein>
<dbReference type="RefSeq" id="WP_053493334.1">
    <property type="nucleotide sequence ID" value="NZ_LIUT01000001.1"/>
</dbReference>
<dbReference type="AlphaFoldDB" id="A0A0M1P4G2"/>
<name>A0A0M1P4G2_9BACL</name>
<sequence length="172" mass="19880">MKKANSKIMILVVVCLIIASIGTLINNLSIKKEDEVKSRYYTGFISRVQRLEETLAQTNDTRSIGDPVQMLDVYTSIILVNDRLNLLKNNTKSFTDMDVLINDFLIFRDEYGYLLRNQLEGNGVDSEVQLKVDNQIKLFLSDLPKEYENSKEFSNQFRAAEEHIKPLLHLNY</sequence>
<comment type="caution">
    <text evidence="1">The sequence shown here is derived from an EMBL/GenBank/DDBJ whole genome shotgun (WGS) entry which is preliminary data.</text>
</comment>
<dbReference type="OrthoDB" id="2661587at2"/>
<dbReference type="EMBL" id="LIUT01000001">
    <property type="protein sequence ID" value="KOR89361.1"/>
    <property type="molecule type" value="Genomic_DNA"/>
</dbReference>